<accession>A0ABX7NFY1</accession>
<gene>
    <name evidence="1" type="ORF">JY572_17595</name>
</gene>
<sequence>MDRNEIVSCFNTLYLGDSLLQRVEFRIPEAECRLTFNAGKVLKAGGGSIFEPEARFAPALLSLHGVRSVIWDEKTYQFNSTVVDFGAALSGDGEHIEFHFALSGGTDPDAFLVKLTFIAKAFEFGPAAGCSA</sequence>
<reference evidence="1 2" key="1">
    <citation type="submission" date="2021-02" db="EMBL/GenBank/DDBJ databases">
        <title>De Novo genome assembly of isolated myxobacteria.</title>
        <authorList>
            <person name="Stevens D.C."/>
        </authorList>
    </citation>
    <scope>NUCLEOTIDE SEQUENCE [LARGE SCALE GENOMIC DNA]</scope>
    <source>
        <strain evidence="1 2">SCHIC003</strain>
    </source>
</reference>
<organism evidence="1 2">
    <name type="scientific">Myxococcus landrumensis</name>
    <dbReference type="NCBI Taxonomy" id="2813577"/>
    <lineage>
        <taxon>Bacteria</taxon>
        <taxon>Pseudomonadati</taxon>
        <taxon>Myxococcota</taxon>
        <taxon>Myxococcia</taxon>
        <taxon>Myxococcales</taxon>
        <taxon>Cystobacterineae</taxon>
        <taxon>Myxococcaceae</taxon>
        <taxon>Myxococcus</taxon>
    </lineage>
</organism>
<dbReference type="RefSeq" id="WP_206719351.1">
    <property type="nucleotide sequence ID" value="NZ_CP071091.1"/>
</dbReference>
<evidence type="ECO:0000313" key="1">
    <source>
        <dbReference type="EMBL" id="QSQ17732.1"/>
    </source>
</evidence>
<evidence type="ECO:0000313" key="2">
    <source>
        <dbReference type="Proteomes" id="UP000663090"/>
    </source>
</evidence>
<proteinExistence type="predicted"/>
<name>A0ABX7NFY1_9BACT</name>
<dbReference type="EMBL" id="CP071091">
    <property type="protein sequence ID" value="QSQ17732.1"/>
    <property type="molecule type" value="Genomic_DNA"/>
</dbReference>
<keyword evidence="2" id="KW-1185">Reference proteome</keyword>
<protein>
    <submittedName>
        <fullName evidence="1">Uncharacterized protein</fullName>
    </submittedName>
</protein>
<dbReference type="Proteomes" id="UP000663090">
    <property type="component" value="Chromosome"/>
</dbReference>